<evidence type="ECO:0000313" key="4">
    <source>
        <dbReference type="Proteomes" id="UP001597542"/>
    </source>
</evidence>
<comment type="caution">
    <text evidence="3">The sequence shown here is derived from an EMBL/GenBank/DDBJ whole genome shotgun (WGS) entry which is preliminary data.</text>
</comment>
<name>A0ABW5HT97_9PSEU</name>
<dbReference type="RefSeq" id="WP_344277899.1">
    <property type="nucleotide sequence ID" value="NZ_BAAAHV010000013.1"/>
</dbReference>
<evidence type="ECO:0000313" key="3">
    <source>
        <dbReference type="EMBL" id="MFD2479678.1"/>
    </source>
</evidence>
<feature type="chain" id="PRO_5046008596" description="Lipoprotein" evidence="2">
    <location>
        <begin position="27"/>
        <end position="205"/>
    </location>
</feature>
<feature type="signal peptide" evidence="2">
    <location>
        <begin position="1"/>
        <end position="26"/>
    </location>
</feature>
<evidence type="ECO:0000256" key="1">
    <source>
        <dbReference type="SAM" id="MobiDB-lite"/>
    </source>
</evidence>
<evidence type="ECO:0000256" key="2">
    <source>
        <dbReference type="SAM" id="SignalP"/>
    </source>
</evidence>
<feature type="region of interest" description="Disordered" evidence="1">
    <location>
        <begin position="26"/>
        <end position="73"/>
    </location>
</feature>
<gene>
    <name evidence="3" type="ORF">ACFSUT_05300</name>
</gene>
<evidence type="ECO:0008006" key="5">
    <source>
        <dbReference type="Google" id="ProtNLM"/>
    </source>
</evidence>
<sequence length="205" mass="21009">MWRLTMSMTAAALCCAGCGAAALAPAASDPSSATSPSGAGPNSIVVSPVPAAPPPMPSTFQTGPAESAGPVPAGADVFASPTAVAEAWMREWCAFDWREPLNGNLERAARFETAAAARADRTRGDNTRSYGAARAQQVSSTCGAVSATLNPEAPHSPDSAYLVVSARRTDFAAGVPFETSTLQSVREAVRQADGRWLVGDQVEAG</sequence>
<feature type="compositionally biased region" description="Low complexity" evidence="1">
    <location>
        <begin position="26"/>
        <end position="49"/>
    </location>
</feature>
<accession>A0ABW5HT97</accession>
<protein>
    <recommendedName>
        <fullName evidence="5">Lipoprotein</fullName>
    </recommendedName>
</protein>
<keyword evidence="2" id="KW-0732">Signal</keyword>
<proteinExistence type="predicted"/>
<dbReference type="EMBL" id="JBHUKQ010000004">
    <property type="protein sequence ID" value="MFD2479678.1"/>
    <property type="molecule type" value="Genomic_DNA"/>
</dbReference>
<keyword evidence="4" id="KW-1185">Reference proteome</keyword>
<dbReference type="Proteomes" id="UP001597542">
    <property type="component" value="Unassembled WGS sequence"/>
</dbReference>
<organism evidence="3 4">
    <name type="scientific">Amycolatopsis albidoflavus</name>
    <dbReference type="NCBI Taxonomy" id="102226"/>
    <lineage>
        <taxon>Bacteria</taxon>
        <taxon>Bacillati</taxon>
        <taxon>Actinomycetota</taxon>
        <taxon>Actinomycetes</taxon>
        <taxon>Pseudonocardiales</taxon>
        <taxon>Pseudonocardiaceae</taxon>
        <taxon>Amycolatopsis</taxon>
    </lineage>
</organism>
<reference evidence="4" key="1">
    <citation type="journal article" date="2019" name="Int. J. Syst. Evol. Microbiol.">
        <title>The Global Catalogue of Microorganisms (GCM) 10K type strain sequencing project: providing services to taxonomists for standard genome sequencing and annotation.</title>
        <authorList>
            <consortium name="The Broad Institute Genomics Platform"/>
            <consortium name="The Broad Institute Genome Sequencing Center for Infectious Disease"/>
            <person name="Wu L."/>
            <person name="Ma J."/>
        </authorList>
    </citation>
    <scope>NUCLEOTIDE SEQUENCE [LARGE SCALE GENOMIC DNA]</scope>
    <source>
        <strain evidence="4">CGMCC 4.7638</strain>
    </source>
</reference>